<gene>
    <name evidence="2" type="ORF">EV690_3409</name>
</gene>
<keyword evidence="3" id="KW-1185">Reference proteome</keyword>
<feature type="region of interest" description="Disordered" evidence="1">
    <location>
        <begin position="1"/>
        <end position="146"/>
    </location>
</feature>
<feature type="compositionally biased region" description="Basic and acidic residues" evidence="1">
    <location>
        <begin position="76"/>
        <end position="85"/>
    </location>
</feature>
<feature type="compositionally biased region" description="Low complexity" evidence="1">
    <location>
        <begin position="58"/>
        <end position="75"/>
    </location>
</feature>
<reference evidence="2 3" key="1">
    <citation type="submission" date="2019-03" db="EMBL/GenBank/DDBJ databases">
        <title>Genomic Encyclopedia of Type Strains, Phase IV (KMG-IV): sequencing the most valuable type-strain genomes for metagenomic binning, comparative biology and taxonomic classification.</title>
        <authorList>
            <person name="Goeker M."/>
        </authorList>
    </citation>
    <scope>NUCLEOTIDE SEQUENCE [LARGE SCALE GENOMIC DNA]</scope>
    <source>
        <strain evidence="2 3">DSM 18577</strain>
    </source>
</reference>
<protein>
    <submittedName>
        <fullName evidence="2">Uncharacterized protein</fullName>
    </submittedName>
</protein>
<dbReference type="Proteomes" id="UP000295565">
    <property type="component" value="Unassembled WGS sequence"/>
</dbReference>
<accession>A0A4V2PNF0</accession>
<name>A0A4V2PNF0_9GAMM</name>
<sequence>MNVNVTLPNMMPLAASPPTEDARRENLHRPQIVPTKSMSANVSGSQVGSERDSSLPMAAANPKNAPAASPNSSSSDHVRIEDKNSEQQQGQHSGQGQSEQDNAQDQRSPFAKVSLEALLSRAKASQNKDRDFYHRAPPGAPSTPEQVKAMQFRNQVIAARYQSSYKLPSQPDLSITI</sequence>
<proteinExistence type="predicted"/>
<evidence type="ECO:0000313" key="3">
    <source>
        <dbReference type="Proteomes" id="UP000295565"/>
    </source>
</evidence>
<evidence type="ECO:0000256" key="1">
    <source>
        <dbReference type="SAM" id="MobiDB-lite"/>
    </source>
</evidence>
<dbReference type="OrthoDB" id="9812722at2"/>
<comment type="caution">
    <text evidence="2">The sequence shown here is derived from an EMBL/GenBank/DDBJ whole genome shotgun (WGS) entry which is preliminary data.</text>
</comment>
<evidence type="ECO:0000313" key="2">
    <source>
        <dbReference type="EMBL" id="TCK46821.1"/>
    </source>
</evidence>
<dbReference type="EMBL" id="SMGD01000017">
    <property type="protein sequence ID" value="TCK46821.1"/>
    <property type="molecule type" value="Genomic_DNA"/>
</dbReference>
<dbReference type="RefSeq" id="WP_131914144.1">
    <property type="nucleotide sequence ID" value="NZ_OU594967.1"/>
</dbReference>
<organism evidence="2 3">
    <name type="scientific">Celerinatantimonas diazotrophica</name>
    <dbReference type="NCBI Taxonomy" id="412034"/>
    <lineage>
        <taxon>Bacteria</taxon>
        <taxon>Pseudomonadati</taxon>
        <taxon>Pseudomonadota</taxon>
        <taxon>Gammaproteobacteria</taxon>
        <taxon>Celerinatantimonadaceae</taxon>
        <taxon>Celerinatantimonas</taxon>
    </lineage>
</organism>
<feature type="compositionally biased region" description="Polar residues" evidence="1">
    <location>
        <begin position="34"/>
        <end position="48"/>
    </location>
</feature>
<dbReference type="AlphaFoldDB" id="A0A4V2PNF0"/>
<feature type="compositionally biased region" description="Low complexity" evidence="1">
    <location>
        <begin position="86"/>
        <end position="100"/>
    </location>
</feature>